<dbReference type="InterPro" id="IPR033856">
    <property type="entry name" value="Trp_halogen"/>
</dbReference>
<dbReference type="InterPro" id="IPR006905">
    <property type="entry name" value="Flavin_halogenase"/>
</dbReference>
<dbReference type="PANTHER" id="PTHR43747">
    <property type="entry name" value="FAD-BINDING PROTEIN"/>
    <property type="match status" value="1"/>
</dbReference>
<keyword evidence="2" id="KW-1185">Reference proteome</keyword>
<evidence type="ECO:0000313" key="1">
    <source>
        <dbReference type="EMBL" id="MCV2884519.1"/>
    </source>
</evidence>
<dbReference type="Proteomes" id="UP001652504">
    <property type="component" value="Unassembled WGS sequence"/>
</dbReference>
<dbReference type="Gene3D" id="3.50.50.60">
    <property type="entry name" value="FAD/NAD(P)-binding domain"/>
    <property type="match status" value="1"/>
</dbReference>
<gene>
    <name evidence="1" type="ORF">OE749_07420</name>
</gene>
<comment type="caution">
    <text evidence="1">The sequence shown here is derived from an EMBL/GenBank/DDBJ whole genome shotgun (WGS) entry which is preliminary data.</text>
</comment>
<protein>
    <submittedName>
        <fullName evidence="1">Tryptophan 7-halogenase</fullName>
    </submittedName>
</protein>
<proteinExistence type="predicted"/>
<dbReference type="InterPro" id="IPR036188">
    <property type="entry name" value="FAD/NAD-bd_sf"/>
</dbReference>
<evidence type="ECO:0000313" key="2">
    <source>
        <dbReference type="Proteomes" id="UP001652504"/>
    </source>
</evidence>
<organism evidence="1 2">
    <name type="scientific">Fluctibacter corallii</name>
    <dbReference type="NCBI Taxonomy" id="2984329"/>
    <lineage>
        <taxon>Bacteria</taxon>
        <taxon>Pseudomonadati</taxon>
        <taxon>Pseudomonadota</taxon>
        <taxon>Gammaproteobacteria</taxon>
        <taxon>Alteromonadales</taxon>
        <taxon>Alteromonadaceae</taxon>
        <taxon>Fluctibacter</taxon>
    </lineage>
</organism>
<name>A0ABT3A758_9ALTE</name>
<dbReference type="PANTHER" id="PTHR43747:SF4">
    <property type="entry name" value="FLAVIN-DEPENDENT TRYPTOPHAN HALOGENASE"/>
    <property type="match status" value="1"/>
</dbReference>
<dbReference type="Pfam" id="PF04820">
    <property type="entry name" value="Trp_halogenase"/>
    <property type="match status" value="1"/>
</dbReference>
<dbReference type="SUPFAM" id="SSF51905">
    <property type="entry name" value="FAD/NAD(P)-binding domain"/>
    <property type="match status" value="1"/>
</dbReference>
<dbReference type="InterPro" id="IPR050816">
    <property type="entry name" value="Flavin-dep_Halogenase_NPB"/>
</dbReference>
<dbReference type="PIRSF" id="PIRSF011396">
    <property type="entry name" value="Trp_halogenase"/>
    <property type="match status" value="1"/>
</dbReference>
<dbReference type="RefSeq" id="WP_263711803.1">
    <property type="nucleotide sequence ID" value="NZ_JAOWKX010000003.1"/>
</dbReference>
<sequence>MNAPLSNKPRRVVIAGGGTAGWMAAAAMSKLIKDIDVVLVESDAIGTIGVGEATIPTLLYFHQLLGINEAEFLQATQGTFKLGIQFENWRDKNQHYIHAFGVTGQDCWAAGFQHFWVKGQQLGIANDFGDYCLEQVAACHNKFAHLPNNGLNYAYHIDATRYAAYLRSLSEAHGAKRIEGKITRVNLDPKTHFIQNLVLDNGQCIEGDVFIDCTGQRALLIEQTLHAGFEDWSHWLPQDSAIAVQTHSTEAPKPYTRSIAHESGWQWRIPLQHRMGNGIVYSSRYESDASAEERLLNSIQGDTITSPRKIKFQTGTRRKHWHKNCVALGLASGFLEPLESTSIHLIQQGIVRFLRLFPANGILQADIDEFNQQTRDDIASIRDFIILHYAVTERRDSDFWRHCTSMELPDSLAHRIALFAQTGRVFRKNNELFDDSWMQVMIGQGLIPAAYHPIVDNMSEDELDRFLTQIKHTEADKVARLPSHAQYLDYMANQVKRAG</sequence>
<reference evidence="1 2" key="1">
    <citation type="submission" date="2022-10" db="EMBL/GenBank/DDBJ databases">
        <title>Aestuariibacter sp. AA17 isolated from Montipora capitata coral fragment.</title>
        <authorList>
            <person name="Emsley S.A."/>
            <person name="Pfannmuller K.M."/>
            <person name="Loughran R.M."/>
            <person name="Shlafstein M."/>
            <person name="Papke E."/>
            <person name="Saw J.H."/>
            <person name="Ushijima B."/>
            <person name="Videau P."/>
        </authorList>
    </citation>
    <scope>NUCLEOTIDE SEQUENCE [LARGE SCALE GENOMIC DNA]</scope>
    <source>
        <strain evidence="1 2">AA17</strain>
    </source>
</reference>
<accession>A0ABT3A758</accession>
<dbReference type="EMBL" id="JAOWKX010000003">
    <property type="protein sequence ID" value="MCV2884519.1"/>
    <property type="molecule type" value="Genomic_DNA"/>
</dbReference>